<dbReference type="Gene3D" id="1.25.40.10">
    <property type="entry name" value="Tetratricopeptide repeat domain"/>
    <property type="match status" value="1"/>
</dbReference>
<dbReference type="PANTHER" id="PTHR44809">
    <property type="match status" value="1"/>
</dbReference>
<proteinExistence type="predicted"/>
<evidence type="ECO:0000313" key="2">
    <source>
        <dbReference type="EMBL" id="NML46311.1"/>
    </source>
</evidence>
<sequence>MSAEAGNLLAVLQREPDSLPVRLALARACRAAGDLLTATAWLSDAMRIAPQALEPVQELADLLLTQQRYVQAVPLYTRLLDEFGVRSAANLLHAGFCREHSGDVAAAAALYRATLEVEPALVEAHVDLSGVLWRLEDFDGALAHARRAVELAPAHPYAQRILGTALLHLERLDEAEQHLRRALELQPGFHLAELDLAFTLLLAGRLEEGWPFYERRWRDPARLPRPAFWQPGSEWPGPAQPLQGQAIGVYAEQGLGDVLQFVRYLPQLQALGAQVRCVVQPELVPLVEASFPGVECLKPGVSFNVHLHAALLELPGRFGTTLSSIPSAVPYLRAPEEARVRWRERLAPWAGQRKVGLAWSGSQVQVNNRNRAVPLSLLAPLLGQPGVQCFSLQKGEAGANTDLQPAPGELPDFTGDWADFADSAAMIEQLDLVVTVDTAIAHLVGALGKPVWILLPPNADWRWLVDRADSPWYPTARLFRRAAGEDRSAQIARLMRAFEAWLSS</sequence>
<comment type="caution">
    <text evidence="2">The sequence shown here is derived from an EMBL/GenBank/DDBJ whole genome shotgun (WGS) entry which is preliminary data.</text>
</comment>
<keyword evidence="1" id="KW-0802">TPR repeat</keyword>
<name>A0A848HA47_9BURK</name>
<dbReference type="SMART" id="SM00028">
    <property type="entry name" value="TPR"/>
    <property type="match status" value="4"/>
</dbReference>
<dbReference type="Pfam" id="PF13432">
    <property type="entry name" value="TPR_16"/>
    <property type="match status" value="2"/>
</dbReference>
<evidence type="ECO:0000256" key="1">
    <source>
        <dbReference type="PROSITE-ProRule" id="PRU00339"/>
    </source>
</evidence>
<dbReference type="RefSeq" id="WP_169420583.1">
    <property type="nucleotide sequence ID" value="NZ_JABBFX010000002.1"/>
</dbReference>
<dbReference type="InterPro" id="IPR011990">
    <property type="entry name" value="TPR-like_helical_dom_sf"/>
</dbReference>
<organism evidence="2 3">
    <name type="scientific">Ramlibacter agri</name>
    <dbReference type="NCBI Taxonomy" id="2728837"/>
    <lineage>
        <taxon>Bacteria</taxon>
        <taxon>Pseudomonadati</taxon>
        <taxon>Pseudomonadota</taxon>
        <taxon>Betaproteobacteria</taxon>
        <taxon>Burkholderiales</taxon>
        <taxon>Comamonadaceae</taxon>
        <taxon>Ramlibacter</taxon>
    </lineage>
</organism>
<dbReference type="PANTHER" id="PTHR44809:SF1">
    <property type="entry name" value="PROTEIN O-MANNOSYL-TRANSFERASE TMTC1"/>
    <property type="match status" value="1"/>
</dbReference>
<accession>A0A848HA47</accession>
<feature type="repeat" description="TPR" evidence="1">
    <location>
        <begin position="156"/>
        <end position="189"/>
    </location>
</feature>
<dbReference type="PROSITE" id="PS50005">
    <property type="entry name" value="TPR"/>
    <property type="match status" value="2"/>
</dbReference>
<dbReference type="InterPro" id="IPR019734">
    <property type="entry name" value="TPR_rpt"/>
</dbReference>
<reference evidence="2 3" key="1">
    <citation type="submission" date="2020-04" db="EMBL/GenBank/DDBJ databases">
        <title>Ramlibacter sp. G-1-2-2 isolated from soil.</title>
        <authorList>
            <person name="Dahal R.H."/>
        </authorList>
    </citation>
    <scope>NUCLEOTIDE SEQUENCE [LARGE SCALE GENOMIC DNA]</scope>
    <source>
        <strain evidence="2 3">G-1-2-2</strain>
    </source>
</reference>
<dbReference type="Gene3D" id="3.40.50.2000">
    <property type="entry name" value="Glycogen Phosphorylase B"/>
    <property type="match status" value="1"/>
</dbReference>
<dbReference type="AlphaFoldDB" id="A0A848HA47"/>
<keyword evidence="3" id="KW-1185">Reference proteome</keyword>
<dbReference type="EMBL" id="JABBFX010000002">
    <property type="protein sequence ID" value="NML46311.1"/>
    <property type="molecule type" value="Genomic_DNA"/>
</dbReference>
<gene>
    <name evidence="2" type="ORF">HHL11_21355</name>
</gene>
<dbReference type="InterPro" id="IPR052943">
    <property type="entry name" value="TMTC_O-mannosyl-trnsfr"/>
</dbReference>
<dbReference type="SUPFAM" id="SSF48452">
    <property type="entry name" value="TPR-like"/>
    <property type="match status" value="1"/>
</dbReference>
<feature type="repeat" description="TPR" evidence="1">
    <location>
        <begin position="122"/>
        <end position="155"/>
    </location>
</feature>
<dbReference type="SUPFAM" id="SSF53756">
    <property type="entry name" value="UDP-Glycosyltransferase/glycogen phosphorylase"/>
    <property type="match status" value="1"/>
</dbReference>
<protein>
    <submittedName>
        <fullName evidence="2">Tetratricopeptide repeat protein</fullName>
    </submittedName>
</protein>
<dbReference type="Proteomes" id="UP000541185">
    <property type="component" value="Unassembled WGS sequence"/>
</dbReference>
<evidence type="ECO:0000313" key="3">
    <source>
        <dbReference type="Proteomes" id="UP000541185"/>
    </source>
</evidence>